<gene>
    <name evidence="1" type="ORF">EZS28_022268</name>
</gene>
<feature type="non-terminal residue" evidence="1">
    <location>
        <position position="1"/>
    </location>
</feature>
<name>A0A5J4VIC3_9EUKA</name>
<sequence length="126" mass="14555">RLYLWLIQYYGDAQNQSDLVNYGYGRVLSISVSTAGGVGEEQDKECSIRLNRIYQFFKDLNQGRYYRQPSFQPLPLLTRVSLEQIEEEGANEEIDAQMNNKGLSGSIKNEAKWAKANTLNRFFNDF</sequence>
<protein>
    <submittedName>
        <fullName evidence="1">Uncharacterized protein</fullName>
    </submittedName>
</protein>
<comment type="caution">
    <text evidence="1">The sequence shown here is derived from an EMBL/GenBank/DDBJ whole genome shotgun (WGS) entry which is preliminary data.</text>
</comment>
<accession>A0A5J4VIC3</accession>
<reference evidence="1 2" key="1">
    <citation type="submission" date="2019-03" db="EMBL/GenBank/DDBJ databases">
        <title>Single cell metagenomics reveals metabolic interactions within the superorganism composed of flagellate Streblomastix strix and complex community of Bacteroidetes bacteria on its surface.</title>
        <authorList>
            <person name="Treitli S.C."/>
            <person name="Kolisko M."/>
            <person name="Husnik F."/>
            <person name="Keeling P."/>
            <person name="Hampl V."/>
        </authorList>
    </citation>
    <scope>NUCLEOTIDE SEQUENCE [LARGE SCALE GENOMIC DNA]</scope>
    <source>
        <strain evidence="1">ST1C</strain>
    </source>
</reference>
<evidence type="ECO:0000313" key="1">
    <source>
        <dbReference type="EMBL" id="KAA6382204.1"/>
    </source>
</evidence>
<dbReference type="Proteomes" id="UP000324800">
    <property type="component" value="Unassembled WGS sequence"/>
</dbReference>
<proteinExistence type="predicted"/>
<evidence type="ECO:0000313" key="2">
    <source>
        <dbReference type="Proteomes" id="UP000324800"/>
    </source>
</evidence>
<dbReference type="EMBL" id="SNRW01006911">
    <property type="protein sequence ID" value="KAA6382204.1"/>
    <property type="molecule type" value="Genomic_DNA"/>
</dbReference>
<organism evidence="1 2">
    <name type="scientific">Streblomastix strix</name>
    <dbReference type="NCBI Taxonomy" id="222440"/>
    <lineage>
        <taxon>Eukaryota</taxon>
        <taxon>Metamonada</taxon>
        <taxon>Preaxostyla</taxon>
        <taxon>Oxymonadida</taxon>
        <taxon>Streblomastigidae</taxon>
        <taxon>Streblomastix</taxon>
    </lineage>
</organism>
<dbReference type="AlphaFoldDB" id="A0A5J4VIC3"/>